<dbReference type="RefSeq" id="WP_381008804.1">
    <property type="nucleotide sequence ID" value="NZ_JBHTJF010000001.1"/>
</dbReference>
<keyword evidence="2" id="KW-1185">Reference proteome</keyword>
<accession>A0ABW3GWT2</accession>
<reference evidence="2" key="1">
    <citation type="journal article" date="2019" name="Int. J. Syst. Evol. Microbiol.">
        <title>The Global Catalogue of Microorganisms (GCM) 10K type strain sequencing project: providing services to taxonomists for standard genome sequencing and annotation.</title>
        <authorList>
            <consortium name="The Broad Institute Genomics Platform"/>
            <consortium name="The Broad Institute Genome Sequencing Center for Infectious Disease"/>
            <person name="Wu L."/>
            <person name="Ma J."/>
        </authorList>
    </citation>
    <scope>NUCLEOTIDE SEQUENCE [LARGE SCALE GENOMIC DNA]</scope>
    <source>
        <strain evidence="2">CCUG 63563</strain>
    </source>
</reference>
<dbReference type="EMBL" id="JBHTJF010000001">
    <property type="protein sequence ID" value="MFD0942360.1"/>
    <property type="molecule type" value="Genomic_DNA"/>
</dbReference>
<evidence type="ECO:0000313" key="2">
    <source>
        <dbReference type="Proteomes" id="UP001596976"/>
    </source>
</evidence>
<evidence type="ECO:0000313" key="1">
    <source>
        <dbReference type="EMBL" id="MFD0942360.1"/>
    </source>
</evidence>
<gene>
    <name evidence="1" type="ORF">ACFQ0V_00965</name>
</gene>
<proteinExistence type="predicted"/>
<organism evidence="1 2">
    <name type="scientific">Savagea faecisuis</name>
    <dbReference type="NCBI Taxonomy" id="1274803"/>
    <lineage>
        <taxon>Bacteria</taxon>
        <taxon>Bacillati</taxon>
        <taxon>Bacillota</taxon>
        <taxon>Bacilli</taxon>
        <taxon>Bacillales</taxon>
        <taxon>Caryophanaceae</taxon>
        <taxon>Savagea</taxon>
    </lineage>
</organism>
<dbReference type="Proteomes" id="UP001596976">
    <property type="component" value="Unassembled WGS sequence"/>
</dbReference>
<protein>
    <submittedName>
        <fullName evidence="1">Uncharacterized protein</fullName>
    </submittedName>
</protein>
<comment type="caution">
    <text evidence="1">The sequence shown here is derived from an EMBL/GenBank/DDBJ whole genome shotgun (WGS) entry which is preliminary data.</text>
</comment>
<name>A0ABW3GWT2_9BACL</name>
<sequence>MINFMSFPGSSAVEVSKASVLDESLKYTSTIVVDEIGLYEDLNIRLMELEKALDIDVEALQSIIDDTSKMMIRWGEKNELLLRINWLERLLKVQQEINNVTTYKQADELRIYISSCQTSPLKKQLQERLDDLLEALPQESIEKTDIEQLMDFAIENVGDDFINLGKSGREEVINRLYTQFGVNVPVNKIQDEVIALEEKVARLVKVEDVQILRDQLETLPLSNYPRLSSERKQVVTEQLMESRQWKGLASLDRLIHQLDAKQRVAEEQKDLQIMESGFVTDLDFNHVKDLISQKH</sequence>